<dbReference type="OrthoDB" id="7437528at2759"/>
<keyword evidence="15" id="KW-1185">Reference proteome</keyword>
<keyword evidence="5 11" id="KW-0863">Zinc-finger</keyword>
<reference evidence="14" key="2">
    <citation type="submission" date="2025-09" db="UniProtKB">
        <authorList>
            <consortium name="Ensembl"/>
        </authorList>
    </citation>
    <scope>IDENTIFICATION</scope>
</reference>
<dbReference type="InterPro" id="IPR013087">
    <property type="entry name" value="Znf_C2H2_type"/>
</dbReference>
<keyword evidence="9" id="KW-0804">Transcription</keyword>
<dbReference type="GO" id="GO:0006357">
    <property type="term" value="P:regulation of transcription by RNA polymerase II"/>
    <property type="evidence" value="ECO:0007669"/>
    <property type="project" value="TreeGrafter"/>
</dbReference>
<evidence type="ECO:0000256" key="9">
    <source>
        <dbReference type="ARBA" id="ARBA00023163"/>
    </source>
</evidence>
<dbReference type="SMART" id="SM00355">
    <property type="entry name" value="ZnF_C2H2"/>
    <property type="match status" value="6"/>
</dbReference>
<evidence type="ECO:0000256" key="7">
    <source>
        <dbReference type="ARBA" id="ARBA00023015"/>
    </source>
</evidence>
<protein>
    <recommendedName>
        <fullName evidence="13">C2H2-type domain-containing protein</fullName>
    </recommendedName>
</protein>
<keyword evidence="6" id="KW-0862">Zinc</keyword>
<sequence>MNSSEKDILKNDPVSVKVENTDYLSCAIGSDERNNQEIHTYETEHGTTSHEVYGAALSWTIKDVFWCSEDDKSTMILSSIPSNEEETCHSQTLLEHDQRENVNGPFLALPQQPDTQETELVEGTGKLGASLENESDLGHKCDTCEKTFLNLSKLNAHKVVHSSEKLVFCSVCGSQFNSTLNMKRHQWIHRKVDNEVAEKPSSTVNKNKVKCKFNCSECGKPFAHYMSMVRHENVHKKKSVAVPRDPTLYKCTMCDMTFTRPSYVVEHMRIHTGGQTLFICQECGKRFISTSALLKHQKSHSSEHEEIPANNSGDIKQEKTEECEGDLENPSSSVPRTELVTDNPYIDSNHNKNSGQKGGLRGHQKVENAQLVHSNSLSSSEFTPHPSLLKHHKMHLTKPPYVYRERGRAYSWKAPFDNRLKTNKKVYICDGCGESFSNYPYFMKHQKSCAGLMTSQKSSGEM</sequence>
<name>A0A8C5QPQ6_9ANUR</name>
<feature type="domain" description="C2H2-type" evidence="13">
    <location>
        <begin position="167"/>
        <end position="189"/>
    </location>
</feature>
<evidence type="ECO:0000256" key="8">
    <source>
        <dbReference type="ARBA" id="ARBA00023125"/>
    </source>
</evidence>
<dbReference type="SUPFAM" id="SSF57667">
    <property type="entry name" value="beta-beta-alpha zinc fingers"/>
    <property type="match status" value="3"/>
</dbReference>
<feature type="region of interest" description="Disordered" evidence="12">
    <location>
        <begin position="298"/>
        <end position="362"/>
    </location>
</feature>
<dbReference type="Ensembl" id="ENSLLET00000041981.1">
    <property type="protein sequence ID" value="ENSLLEP00000040339.1"/>
    <property type="gene ID" value="ENSLLEG00000025678.1"/>
</dbReference>
<feature type="domain" description="C2H2-type" evidence="13">
    <location>
        <begin position="249"/>
        <end position="276"/>
    </location>
</feature>
<dbReference type="FunFam" id="3.30.160.60:FF:000065">
    <property type="entry name" value="B-cell CLL/lymphoma 6, member B"/>
    <property type="match status" value="1"/>
</dbReference>
<evidence type="ECO:0000256" key="5">
    <source>
        <dbReference type="ARBA" id="ARBA00022771"/>
    </source>
</evidence>
<dbReference type="PROSITE" id="PS50157">
    <property type="entry name" value="ZINC_FINGER_C2H2_2"/>
    <property type="match status" value="6"/>
</dbReference>
<comment type="subcellular location">
    <subcellularLocation>
        <location evidence="1">Nucleus</location>
    </subcellularLocation>
</comment>
<keyword evidence="7" id="KW-0805">Transcription regulation</keyword>
<dbReference type="GeneTree" id="ENSGT00940000166158"/>
<keyword evidence="3" id="KW-0479">Metal-binding</keyword>
<feature type="domain" description="C2H2-type" evidence="13">
    <location>
        <begin position="213"/>
        <end position="240"/>
    </location>
</feature>
<dbReference type="Proteomes" id="UP000694569">
    <property type="component" value="Unplaced"/>
</dbReference>
<feature type="domain" description="C2H2-type" evidence="13">
    <location>
        <begin position="278"/>
        <end position="305"/>
    </location>
</feature>
<dbReference type="GO" id="GO:0003700">
    <property type="term" value="F:DNA-binding transcription factor activity"/>
    <property type="evidence" value="ECO:0007669"/>
    <property type="project" value="TreeGrafter"/>
</dbReference>
<dbReference type="Gene3D" id="3.30.160.60">
    <property type="entry name" value="Classic Zinc Finger"/>
    <property type="match status" value="5"/>
</dbReference>
<dbReference type="PANTHER" id="PTHR24404:SF41">
    <property type="entry name" value="ZINC FINGER PROTEIN 613"/>
    <property type="match status" value="1"/>
</dbReference>
<comment type="similarity">
    <text evidence="2">Belongs to the krueppel C2H2-type zinc-finger protein family.</text>
</comment>
<dbReference type="Pfam" id="PF00096">
    <property type="entry name" value="zf-C2H2"/>
    <property type="match status" value="4"/>
</dbReference>
<keyword evidence="10" id="KW-0539">Nucleus</keyword>
<keyword evidence="4" id="KW-0677">Repeat</keyword>
<dbReference type="GO" id="GO:0008270">
    <property type="term" value="F:zinc ion binding"/>
    <property type="evidence" value="ECO:0007669"/>
    <property type="project" value="UniProtKB-KW"/>
</dbReference>
<evidence type="ECO:0000256" key="11">
    <source>
        <dbReference type="PROSITE-ProRule" id="PRU00042"/>
    </source>
</evidence>
<feature type="domain" description="C2H2-type" evidence="13">
    <location>
        <begin position="139"/>
        <end position="166"/>
    </location>
</feature>
<evidence type="ECO:0000256" key="2">
    <source>
        <dbReference type="ARBA" id="ARBA00006991"/>
    </source>
</evidence>
<proteinExistence type="inferred from homology"/>
<dbReference type="AlphaFoldDB" id="A0A8C5QPQ6"/>
<evidence type="ECO:0000256" key="12">
    <source>
        <dbReference type="SAM" id="MobiDB-lite"/>
    </source>
</evidence>
<organism evidence="14 15">
    <name type="scientific">Leptobrachium leishanense</name>
    <name type="common">Leishan spiny toad</name>
    <dbReference type="NCBI Taxonomy" id="445787"/>
    <lineage>
        <taxon>Eukaryota</taxon>
        <taxon>Metazoa</taxon>
        <taxon>Chordata</taxon>
        <taxon>Craniata</taxon>
        <taxon>Vertebrata</taxon>
        <taxon>Euteleostomi</taxon>
        <taxon>Amphibia</taxon>
        <taxon>Batrachia</taxon>
        <taxon>Anura</taxon>
        <taxon>Pelobatoidea</taxon>
        <taxon>Megophryidae</taxon>
        <taxon>Leptobrachium</taxon>
    </lineage>
</organism>
<reference evidence="14" key="1">
    <citation type="submission" date="2025-08" db="UniProtKB">
        <authorList>
            <consortium name="Ensembl"/>
        </authorList>
    </citation>
    <scope>IDENTIFICATION</scope>
</reference>
<feature type="compositionally biased region" description="Polar residues" evidence="12">
    <location>
        <begin position="346"/>
        <end position="355"/>
    </location>
</feature>
<evidence type="ECO:0000313" key="15">
    <source>
        <dbReference type="Proteomes" id="UP000694569"/>
    </source>
</evidence>
<evidence type="ECO:0000259" key="13">
    <source>
        <dbReference type="PROSITE" id="PS50157"/>
    </source>
</evidence>
<evidence type="ECO:0000256" key="3">
    <source>
        <dbReference type="ARBA" id="ARBA00022723"/>
    </source>
</evidence>
<dbReference type="Pfam" id="PF13912">
    <property type="entry name" value="zf-C2H2_6"/>
    <property type="match status" value="1"/>
</dbReference>
<keyword evidence="8" id="KW-0238">DNA-binding</keyword>
<dbReference type="PANTHER" id="PTHR24404">
    <property type="entry name" value="ZINC FINGER PROTEIN"/>
    <property type="match status" value="1"/>
</dbReference>
<dbReference type="GO" id="GO:0005634">
    <property type="term" value="C:nucleus"/>
    <property type="evidence" value="ECO:0007669"/>
    <property type="project" value="UniProtKB-SubCell"/>
</dbReference>
<evidence type="ECO:0000313" key="14">
    <source>
        <dbReference type="Ensembl" id="ENSLLEP00000040339.1"/>
    </source>
</evidence>
<dbReference type="GO" id="GO:0000978">
    <property type="term" value="F:RNA polymerase II cis-regulatory region sequence-specific DNA binding"/>
    <property type="evidence" value="ECO:0007669"/>
    <property type="project" value="TreeGrafter"/>
</dbReference>
<evidence type="ECO:0000256" key="6">
    <source>
        <dbReference type="ARBA" id="ARBA00022833"/>
    </source>
</evidence>
<dbReference type="FunFam" id="3.30.160.60:FF:000446">
    <property type="entry name" value="Zinc finger protein"/>
    <property type="match status" value="1"/>
</dbReference>
<dbReference type="InterPro" id="IPR036236">
    <property type="entry name" value="Znf_C2H2_sf"/>
</dbReference>
<dbReference type="InterPro" id="IPR050589">
    <property type="entry name" value="Ikaros_C2H2-ZF"/>
</dbReference>
<accession>A0A8C5QPQ6</accession>
<evidence type="ECO:0000256" key="10">
    <source>
        <dbReference type="ARBA" id="ARBA00023242"/>
    </source>
</evidence>
<feature type="domain" description="C2H2-type" evidence="13">
    <location>
        <begin position="427"/>
        <end position="458"/>
    </location>
</feature>
<evidence type="ECO:0000256" key="4">
    <source>
        <dbReference type="ARBA" id="ARBA00022737"/>
    </source>
</evidence>
<dbReference type="PROSITE" id="PS00028">
    <property type="entry name" value="ZINC_FINGER_C2H2_1"/>
    <property type="match status" value="5"/>
</dbReference>
<evidence type="ECO:0000256" key="1">
    <source>
        <dbReference type="ARBA" id="ARBA00004123"/>
    </source>
</evidence>